<protein>
    <submittedName>
        <fullName evidence="2">Uncharacterized protein</fullName>
    </submittedName>
</protein>
<keyword evidence="3" id="KW-1185">Reference proteome</keyword>
<accession>A0A8S1L751</accession>
<dbReference type="OrthoDB" id="293065at2759"/>
<proteinExistence type="predicted"/>
<reference evidence="2" key="1">
    <citation type="submission" date="2021-01" db="EMBL/GenBank/DDBJ databases">
        <authorList>
            <consortium name="Genoscope - CEA"/>
            <person name="William W."/>
        </authorList>
    </citation>
    <scope>NUCLEOTIDE SEQUENCE</scope>
</reference>
<organism evidence="2 3">
    <name type="scientific">Paramecium sonneborni</name>
    <dbReference type="NCBI Taxonomy" id="65129"/>
    <lineage>
        <taxon>Eukaryota</taxon>
        <taxon>Sar</taxon>
        <taxon>Alveolata</taxon>
        <taxon>Ciliophora</taxon>
        <taxon>Intramacronucleata</taxon>
        <taxon>Oligohymenophorea</taxon>
        <taxon>Peniculida</taxon>
        <taxon>Parameciidae</taxon>
        <taxon>Paramecium</taxon>
    </lineage>
</organism>
<dbReference type="Proteomes" id="UP000692954">
    <property type="component" value="Unassembled WGS sequence"/>
</dbReference>
<evidence type="ECO:0000313" key="3">
    <source>
        <dbReference type="Proteomes" id="UP000692954"/>
    </source>
</evidence>
<sequence>MKDQLRKQTISPEPEKQQQLQQFHRRFTSSQIESAGKNQLQQKHLSNKIQMHGLQQLLKMGPHNKVLQSKVYSQMLIHESFSQQYLKDLSVAYTPNQQTTIQQNFFKKAPLSQNSTMSSNIKPRMRSANKEVIKKKSHNETTQLLSNREKDRQTINQLQEIISRTNSLLSQYQSEISRHIKEKEDLVNIIQQLQKL</sequence>
<evidence type="ECO:0000256" key="1">
    <source>
        <dbReference type="SAM" id="Coils"/>
    </source>
</evidence>
<dbReference type="EMBL" id="CAJJDN010000015">
    <property type="protein sequence ID" value="CAD8061432.1"/>
    <property type="molecule type" value="Genomic_DNA"/>
</dbReference>
<gene>
    <name evidence="2" type="ORF">PSON_ATCC_30995.1.T0150300</name>
</gene>
<evidence type="ECO:0000313" key="2">
    <source>
        <dbReference type="EMBL" id="CAD8061432.1"/>
    </source>
</evidence>
<keyword evidence="1" id="KW-0175">Coiled coil</keyword>
<name>A0A8S1L751_9CILI</name>
<dbReference type="AlphaFoldDB" id="A0A8S1L751"/>
<comment type="caution">
    <text evidence="2">The sequence shown here is derived from an EMBL/GenBank/DDBJ whole genome shotgun (WGS) entry which is preliminary data.</text>
</comment>
<feature type="coiled-coil region" evidence="1">
    <location>
        <begin position="155"/>
        <end position="196"/>
    </location>
</feature>